<dbReference type="EMBL" id="JBFDAA010000015">
    <property type="protein sequence ID" value="KAL1117829.1"/>
    <property type="molecule type" value="Genomic_DNA"/>
</dbReference>
<keyword evidence="3" id="KW-1185">Reference proteome</keyword>
<organism evidence="2 3">
    <name type="scientific">Ranatra chinensis</name>
    <dbReference type="NCBI Taxonomy" id="642074"/>
    <lineage>
        <taxon>Eukaryota</taxon>
        <taxon>Metazoa</taxon>
        <taxon>Ecdysozoa</taxon>
        <taxon>Arthropoda</taxon>
        <taxon>Hexapoda</taxon>
        <taxon>Insecta</taxon>
        <taxon>Pterygota</taxon>
        <taxon>Neoptera</taxon>
        <taxon>Paraneoptera</taxon>
        <taxon>Hemiptera</taxon>
        <taxon>Heteroptera</taxon>
        <taxon>Panheteroptera</taxon>
        <taxon>Nepomorpha</taxon>
        <taxon>Nepidae</taxon>
        <taxon>Ranatrinae</taxon>
        <taxon>Ranatra</taxon>
    </lineage>
</organism>
<dbReference type="AlphaFoldDB" id="A0ABD0YL15"/>
<protein>
    <submittedName>
        <fullName evidence="2">Uncharacterized protein</fullName>
    </submittedName>
</protein>
<feature type="chain" id="PRO_5044801604" evidence="1">
    <location>
        <begin position="26"/>
        <end position="197"/>
    </location>
</feature>
<evidence type="ECO:0000256" key="1">
    <source>
        <dbReference type="SAM" id="SignalP"/>
    </source>
</evidence>
<dbReference type="Proteomes" id="UP001558652">
    <property type="component" value="Unassembled WGS sequence"/>
</dbReference>
<sequence length="197" mass="22008">MMCNWSAMAFVRLYLMTIFLHLTIAAPIPPSQEVLYVKYGIWRKSPVETLQEPATFIGPSLRGTMLRKNVDLGTRVVQEKVFEEGADCSSQCGKFSDMEGPGTIDSGDNSPVDQSEIPADIQTTNERILTIQIEEGKGDVKCKEGQMFTVSSEDEGLTWVLGHVVACIPDYNLLGQPIINAEIVIYEQKEFIDWLSR</sequence>
<reference evidence="2 3" key="1">
    <citation type="submission" date="2024-07" db="EMBL/GenBank/DDBJ databases">
        <title>Chromosome-level genome assembly of the water stick insect Ranatra chinensis (Heteroptera: Nepidae).</title>
        <authorList>
            <person name="Liu X."/>
        </authorList>
    </citation>
    <scope>NUCLEOTIDE SEQUENCE [LARGE SCALE GENOMIC DNA]</scope>
    <source>
        <strain evidence="2">Cailab_2021Rc</strain>
        <tissue evidence="2">Muscle</tissue>
    </source>
</reference>
<comment type="caution">
    <text evidence="2">The sequence shown here is derived from an EMBL/GenBank/DDBJ whole genome shotgun (WGS) entry which is preliminary data.</text>
</comment>
<name>A0ABD0YL15_9HEMI</name>
<gene>
    <name evidence="2" type="ORF">AAG570_004144</name>
</gene>
<keyword evidence="1" id="KW-0732">Signal</keyword>
<evidence type="ECO:0000313" key="2">
    <source>
        <dbReference type="EMBL" id="KAL1117829.1"/>
    </source>
</evidence>
<evidence type="ECO:0000313" key="3">
    <source>
        <dbReference type="Proteomes" id="UP001558652"/>
    </source>
</evidence>
<proteinExistence type="predicted"/>
<accession>A0ABD0YL15</accession>
<feature type="signal peptide" evidence="1">
    <location>
        <begin position="1"/>
        <end position="25"/>
    </location>
</feature>